<evidence type="ECO:0000256" key="1">
    <source>
        <dbReference type="ARBA" id="ARBA00022553"/>
    </source>
</evidence>
<dbReference type="InterPro" id="IPR001789">
    <property type="entry name" value="Sig_transdc_resp-reg_receiver"/>
</dbReference>
<dbReference type="FunFam" id="1.10.10.10:FF:000005">
    <property type="entry name" value="Two-component system response regulator"/>
    <property type="match status" value="1"/>
</dbReference>
<dbReference type="Pfam" id="PF00486">
    <property type="entry name" value="Trans_reg_C"/>
    <property type="match status" value="1"/>
</dbReference>
<dbReference type="PANTHER" id="PTHR48111">
    <property type="entry name" value="REGULATOR OF RPOS"/>
    <property type="match status" value="1"/>
</dbReference>
<feature type="DNA-binding region" description="OmpR/PhoB-type" evidence="7">
    <location>
        <begin position="129"/>
        <end position="227"/>
    </location>
</feature>
<evidence type="ECO:0000256" key="4">
    <source>
        <dbReference type="ARBA" id="ARBA00023125"/>
    </source>
</evidence>
<gene>
    <name evidence="10" type="ORF">EHT25_20690</name>
</gene>
<dbReference type="FunFam" id="3.40.50.2300:FF:000001">
    <property type="entry name" value="DNA-binding response regulator PhoB"/>
    <property type="match status" value="1"/>
</dbReference>
<dbReference type="InterPro" id="IPR011006">
    <property type="entry name" value="CheY-like_superfamily"/>
</dbReference>
<organism evidence="10 11">
    <name type="scientific">Larkinella rosea</name>
    <dbReference type="NCBI Taxonomy" id="2025312"/>
    <lineage>
        <taxon>Bacteria</taxon>
        <taxon>Pseudomonadati</taxon>
        <taxon>Bacteroidota</taxon>
        <taxon>Cytophagia</taxon>
        <taxon>Cytophagales</taxon>
        <taxon>Spirosomataceae</taxon>
        <taxon>Larkinella</taxon>
    </lineage>
</organism>
<keyword evidence="4 7" id="KW-0238">DNA-binding</keyword>
<dbReference type="OrthoDB" id="5343479at2"/>
<dbReference type="Pfam" id="PF00072">
    <property type="entry name" value="Response_reg"/>
    <property type="match status" value="1"/>
</dbReference>
<keyword evidence="1 6" id="KW-0597">Phosphoprotein</keyword>
<dbReference type="AlphaFoldDB" id="A0A3P1BP83"/>
<dbReference type="Gene3D" id="3.40.50.2300">
    <property type="match status" value="1"/>
</dbReference>
<dbReference type="PROSITE" id="PS50110">
    <property type="entry name" value="RESPONSE_REGULATORY"/>
    <property type="match status" value="1"/>
</dbReference>
<keyword evidence="11" id="KW-1185">Reference proteome</keyword>
<evidence type="ECO:0000256" key="6">
    <source>
        <dbReference type="PROSITE-ProRule" id="PRU00169"/>
    </source>
</evidence>
<dbReference type="SUPFAM" id="SSF52172">
    <property type="entry name" value="CheY-like"/>
    <property type="match status" value="1"/>
</dbReference>
<evidence type="ECO:0000313" key="10">
    <source>
        <dbReference type="EMBL" id="RRB02858.1"/>
    </source>
</evidence>
<dbReference type="SMART" id="SM00862">
    <property type="entry name" value="Trans_reg_C"/>
    <property type="match status" value="1"/>
</dbReference>
<evidence type="ECO:0000259" key="8">
    <source>
        <dbReference type="PROSITE" id="PS50110"/>
    </source>
</evidence>
<dbReference type="CDD" id="cd00383">
    <property type="entry name" value="trans_reg_C"/>
    <property type="match status" value="1"/>
</dbReference>
<dbReference type="SMART" id="SM00448">
    <property type="entry name" value="REC"/>
    <property type="match status" value="1"/>
</dbReference>
<keyword evidence="5" id="KW-0804">Transcription</keyword>
<name>A0A3P1BP83_9BACT</name>
<evidence type="ECO:0000256" key="2">
    <source>
        <dbReference type="ARBA" id="ARBA00023012"/>
    </source>
</evidence>
<dbReference type="GO" id="GO:0000976">
    <property type="term" value="F:transcription cis-regulatory region binding"/>
    <property type="evidence" value="ECO:0007669"/>
    <property type="project" value="TreeGrafter"/>
</dbReference>
<dbReference type="Gene3D" id="1.10.10.10">
    <property type="entry name" value="Winged helix-like DNA-binding domain superfamily/Winged helix DNA-binding domain"/>
    <property type="match status" value="1"/>
</dbReference>
<dbReference type="InterPro" id="IPR001867">
    <property type="entry name" value="OmpR/PhoB-type_DNA-bd"/>
</dbReference>
<dbReference type="Proteomes" id="UP000271925">
    <property type="component" value="Unassembled WGS sequence"/>
</dbReference>
<evidence type="ECO:0000256" key="7">
    <source>
        <dbReference type="PROSITE-ProRule" id="PRU01091"/>
    </source>
</evidence>
<dbReference type="InterPro" id="IPR036388">
    <property type="entry name" value="WH-like_DNA-bd_sf"/>
</dbReference>
<protein>
    <submittedName>
        <fullName evidence="10">DNA-binding response regulator</fullName>
    </submittedName>
</protein>
<evidence type="ECO:0000256" key="5">
    <source>
        <dbReference type="ARBA" id="ARBA00023163"/>
    </source>
</evidence>
<sequence length="229" mass="26262">MKTILIVEDDRRIAQNISRGLMEEGYQTEVAYEGYNGRDLALRQPFDLIILDINLPGLNGYEVCRNIRAEKPQVPIIMLTALGEIEDKVEGLERGADDYLVKPFDFRELSARIATCFRRADLLDKTVADEVLRIANLEVNISTKQVKRADIPIDLTAREFALLEYLVRNRGRVVSKMDLAEKVWSLNFDPGTNVVEVYINYLRKKIDRDFEPKLIHTRAGMGYVLKVES</sequence>
<dbReference type="CDD" id="cd19935">
    <property type="entry name" value="REC_OmpR_CusR-like"/>
    <property type="match status" value="1"/>
</dbReference>
<accession>A0A3P1BP83</accession>
<dbReference type="EMBL" id="RQJO01000009">
    <property type="protein sequence ID" value="RRB02858.1"/>
    <property type="molecule type" value="Genomic_DNA"/>
</dbReference>
<feature type="domain" description="Response regulatory" evidence="8">
    <location>
        <begin position="3"/>
        <end position="117"/>
    </location>
</feature>
<dbReference type="Gene3D" id="6.10.250.690">
    <property type="match status" value="1"/>
</dbReference>
<evidence type="ECO:0000256" key="3">
    <source>
        <dbReference type="ARBA" id="ARBA00023015"/>
    </source>
</evidence>
<feature type="domain" description="OmpR/PhoB-type" evidence="9">
    <location>
        <begin position="129"/>
        <end position="227"/>
    </location>
</feature>
<keyword evidence="3" id="KW-0805">Transcription regulation</keyword>
<dbReference type="PROSITE" id="PS51755">
    <property type="entry name" value="OMPR_PHOB"/>
    <property type="match status" value="1"/>
</dbReference>
<feature type="modified residue" description="4-aspartylphosphate" evidence="6">
    <location>
        <position position="52"/>
    </location>
</feature>
<dbReference type="PANTHER" id="PTHR48111:SF22">
    <property type="entry name" value="REGULATOR OF RPOS"/>
    <property type="match status" value="1"/>
</dbReference>
<evidence type="ECO:0000259" key="9">
    <source>
        <dbReference type="PROSITE" id="PS51755"/>
    </source>
</evidence>
<evidence type="ECO:0000313" key="11">
    <source>
        <dbReference type="Proteomes" id="UP000271925"/>
    </source>
</evidence>
<dbReference type="RefSeq" id="WP_124877021.1">
    <property type="nucleotide sequence ID" value="NZ_RQJO01000009.1"/>
</dbReference>
<comment type="caution">
    <text evidence="10">The sequence shown here is derived from an EMBL/GenBank/DDBJ whole genome shotgun (WGS) entry which is preliminary data.</text>
</comment>
<dbReference type="GO" id="GO:0032993">
    <property type="term" value="C:protein-DNA complex"/>
    <property type="evidence" value="ECO:0007669"/>
    <property type="project" value="TreeGrafter"/>
</dbReference>
<reference evidence="10 11" key="1">
    <citation type="submission" date="2018-11" db="EMBL/GenBank/DDBJ databases">
        <authorList>
            <person name="Zhou Z."/>
            <person name="Wang G."/>
        </authorList>
    </citation>
    <scope>NUCLEOTIDE SEQUENCE [LARGE SCALE GENOMIC DNA]</scope>
    <source>
        <strain evidence="10 11">KCTC52004</strain>
    </source>
</reference>
<dbReference type="GO" id="GO:0000156">
    <property type="term" value="F:phosphorelay response regulator activity"/>
    <property type="evidence" value="ECO:0007669"/>
    <property type="project" value="TreeGrafter"/>
</dbReference>
<dbReference type="InterPro" id="IPR039420">
    <property type="entry name" value="WalR-like"/>
</dbReference>
<dbReference type="GO" id="GO:0006355">
    <property type="term" value="P:regulation of DNA-templated transcription"/>
    <property type="evidence" value="ECO:0007669"/>
    <property type="project" value="InterPro"/>
</dbReference>
<dbReference type="GO" id="GO:0005829">
    <property type="term" value="C:cytosol"/>
    <property type="evidence" value="ECO:0007669"/>
    <property type="project" value="TreeGrafter"/>
</dbReference>
<keyword evidence="2" id="KW-0902">Two-component regulatory system</keyword>
<proteinExistence type="predicted"/>